<evidence type="ECO:0000256" key="1">
    <source>
        <dbReference type="SAM" id="MobiDB-lite"/>
    </source>
</evidence>
<gene>
    <name evidence="2" type="ORF">AVDCRST_MAG88-823</name>
</gene>
<proteinExistence type="predicted"/>
<accession>A0A6J4UIT3</accession>
<dbReference type="AlphaFoldDB" id="A0A6J4UIT3"/>
<feature type="compositionally biased region" description="Basic residues" evidence="1">
    <location>
        <begin position="97"/>
        <end position="121"/>
    </location>
</feature>
<feature type="non-terminal residue" evidence="2">
    <location>
        <position position="1"/>
    </location>
</feature>
<dbReference type="EMBL" id="CADCWM010000288">
    <property type="protein sequence ID" value="CAA9551677.1"/>
    <property type="molecule type" value="Genomic_DNA"/>
</dbReference>
<evidence type="ECO:0000313" key="2">
    <source>
        <dbReference type="EMBL" id="CAA9551677.1"/>
    </source>
</evidence>
<feature type="region of interest" description="Disordered" evidence="1">
    <location>
        <begin position="1"/>
        <end position="121"/>
    </location>
</feature>
<feature type="compositionally biased region" description="Basic and acidic residues" evidence="1">
    <location>
        <begin position="44"/>
        <end position="60"/>
    </location>
</feature>
<feature type="non-terminal residue" evidence="2">
    <location>
        <position position="121"/>
    </location>
</feature>
<protein>
    <submittedName>
        <fullName evidence="2">Uncharacterized protein</fullName>
    </submittedName>
</protein>
<organism evidence="2">
    <name type="scientific">uncultured Thermomicrobiales bacterium</name>
    <dbReference type="NCBI Taxonomy" id="1645740"/>
    <lineage>
        <taxon>Bacteria</taxon>
        <taxon>Pseudomonadati</taxon>
        <taxon>Thermomicrobiota</taxon>
        <taxon>Thermomicrobia</taxon>
        <taxon>Thermomicrobiales</taxon>
        <taxon>environmental samples</taxon>
    </lineage>
</organism>
<sequence>EGDSSGRYPTRTGAGRQIRRRGTPGTATQRGQPCRRVGRALRQRRADQLARARRGADPVHHRGRVPRGQRQWGRGTARDGRYGRPAGRPATLAWGGARRRHGPYQHHHGRRPRLGRTGRGL</sequence>
<name>A0A6J4UIT3_9BACT</name>
<reference evidence="2" key="1">
    <citation type="submission" date="2020-02" db="EMBL/GenBank/DDBJ databases">
        <authorList>
            <person name="Meier V. D."/>
        </authorList>
    </citation>
    <scope>NUCLEOTIDE SEQUENCE</scope>
    <source>
        <strain evidence="2">AVDCRST_MAG88</strain>
    </source>
</reference>